<dbReference type="Pfam" id="PF13412">
    <property type="entry name" value="HTH_24"/>
    <property type="match status" value="1"/>
</dbReference>
<dbReference type="AlphaFoldDB" id="A0A432FZ66"/>
<organism evidence="1 2">
    <name type="scientific">SAR324 cluster bacterium</name>
    <dbReference type="NCBI Taxonomy" id="2024889"/>
    <lineage>
        <taxon>Bacteria</taxon>
        <taxon>Deltaproteobacteria</taxon>
        <taxon>SAR324 cluster</taxon>
    </lineage>
</organism>
<gene>
    <name evidence="1" type="ORF">DSY97_11585</name>
</gene>
<evidence type="ECO:0008006" key="3">
    <source>
        <dbReference type="Google" id="ProtNLM"/>
    </source>
</evidence>
<dbReference type="EMBL" id="QNZL01000307">
    <property type="protein sequence ID" value="RTZ76645.1"/>
    <property type="molecule type" value="Genomic_DNA"/>
</dbReference>
<sequence length="192" mass="21936">MTPEELRTLTLFNTVESSPGINQRQLARELDVSLGLTNTYFQRVLKKGWIRAQQVKPRRWLYFLTPKGALEKSRLSLSYLHRTLNSFRELKSKGDEHLRILSKKGVRGIHLCGDDDLTEVLSYCFSGFEIELLSVIPEKDLLDNPEQSANPTLPELKSGELILLASLEHRAPLAELLAQQGLQKNQHWVLFS</sequence>
<comment type="caution">
    <text evidence="1">The sequence shown here is derived from an EMBL/GenBank/DDBJ whole genome shotgun (WGS) entry which is preliminary data.</text>
</comment>
<dbReference type="Gene3D" id="1.10.10.10">
    <property type="entry name" value="Winged helix-like DNA-binding domain superfamily/Winged helix DNA-binding domain"/>
    <property type="match status" value="1"/>
</dbReference>
<reference evidence="1 2" key="1">
    <citation type="submission" date="2018-06" db="EMBL/GenBank/DDBJ databases">
        <title>Combined omics and stable isotope probing to characterize newly discovered Mariana Back-Arc vent microbial communities.</title>
        <authorList>
            <person name="Trembath-Reichert E."/>
            <person name="Huber J.A."/>
        </authorList>
    </citation>
    <scope>NUCLEOTIDE SEQUENCE [LARGE SCALE GENOMIC DNA]</scope>
    <source>
        <strain evidence="1">MAG 63_1</strain>
    </source>
</reference>
<dbReference type="InterPro" id="IPR036388">
    <property type="entry name" value="WH-like_DNA-bd_sf"/>
</dbReference>
<proteinExistence type="predicted"/>
<name>A0A432FZ66_9DELT</name>
<evidence type="ECO:0000313" key="1">
    <source>
        <dbReference type="EMBL" id="RTZ76645.1"/>
    </source>
</evidence>
<accession>A0A432FZ66</accession>
<protein>
    <recommendedName>
        <fullName evidence="3">Winged helix-turn-helix transcriptional regulator</fullName>
    </recommendedName>
</protein>
<dbReference type="InterPro" id="IPR036390">
    <property type="entry name" value="WH_DNA-bd_sf"/>
</dbReference>
<evidence type="ECO:0000313" key="2">
    <source>
        <dbReference type="Proteomes" id="UP000286801"/>
    </source>
</evidence>
<dbReference type="SUPFAM" id="SSF46785">
    <property type="entry name" value="Winged helix' DNA-binding domain"/>
    <property type="match status" value="1"/>
</dbReference>
<dbReference type="Proteomes" id="UP000286801">
    <property type="component" value="Unassembled WGS sequence"/>
</dbReference>